<dbReference type="Proteomes" id="UP000247485">
    <property type="component" value="Unassembled WGS sequence"/>
</dbReference>
<evidence type="ECO:0000313" key="3">
    <source>
        <dbReference type="Proteomes" id="UP000247485"/>
    </source>
</evidence>
<evidence type="ECO:0000313" key="2">
    <source>
        <dbReference type="EMBL" id="PXW49434.1"/>
    </source>
</evidence>
<accession>A0A318G192</accession>
<proteinExistence type="predicted"/>
<dbReference type="EMBL" id="QJJG01000001">
    <property type="protein sequence ID" value="PXW49434.1"/>
    <property type="molecule type" value="Genomic_DNA"/>
</dbReference>
<organism evidence="2 3">
    <name type="scientific">Klebsiella oxytoca</name>
    <dbReference type="NCBI Taxonomy" id="571"/>
    <lineage>
        <taxon>Bacteria</taxon>
        <taxon>Pseudomonadati</taxon>
        <taxon>Pseudomonadota</taxon>
        <taxon>Gammaproteobacteria</taxon>
        <taxon>Enterobacterales</taxon>
        <taxon>Enterobacteriaceae</taxon>
        <taxon>Klebsiella/Raoultella group</taxon>
        <taxon>Klebsiella</taxon>
    </lineage>
</organism>
<gene>
    <name evidence="2" type="ORF">DET57_101132</name>
</gene>
<dbReference type="AlphaFoldDB" id="A0A318G192"/>
<name>A0A318G192_KLEOX</name>
<keyword evidence="1" id="KW-0732">Signal</keyword>
<dbReference type="Pfam" id="PF06674">
    <property type="entry name" value="DUF1176"/>
    <property type="match status" value="1"/>
</dbReference>
<sequence>MLYRVILFLFFGLLPTSLAWAAPTQQLFSDWMVTCNNQNFCVARNVGLHHGLVMTLTRSAGAATNASLHIELGGVGNPVATLAPIAPRLLLDGQSLTLGDEHWQIADKLLKTDDSVTIDAFLQQVQEAQAITLENGLQKISLQGLKAALLFIDNRQKRVGSETAWIGKGEEPPLSVPPAPALRTVAKVDMTQSPLSRDELNDLMDYGNERMNSSACSLDPFRREVRVAALTDDKVLLMTSCEAGAYNTIWLAWLVSRQRPFIARPLRLTLPFQPPGDAPRAIELVNAIYDDRHQELVTLDKGRAPGDCGTQTRWRYDGQRFSLVRYARQPQCDNWQGPDAWPTLWVTRSVAQPSR</sequence>
<comment type="caution">
    <text evidence="2">The sequence shown here is derived from an EMBL/GenBank/DDBJ whole genome shotgun (WGS) entry which is preliminary data.</text>
</comment>
<dbReference type="InterPro" id="IPR009560">
    <property type="entry name" value="DUF1176"/>
</dbReference>
<reference evidence="2 3" key="1">
    <citation type="submission" date="2018-05" db="EMBL/GenBank/DDBJ databases">
        <title>Freshwater and sediment microbial communities from various areas in North America, analyzing microbe dynamics in response to fracking.</title>
        <authorList>
            <person name="Lamendella R."/>
        </authorList>
    </citation>
    <scope>NUCLEOTIDE SEQUENCE [LARGE SCALE GENOMIC DNA]</scope>
    <source>
        <strain evidence="2 3">67</strain>
    </source>
</reference>
<dbReference type="RefSeq" id="WP_110272159.1">
    <property type="nucleotide sequence ID" value="NZ_QJJG01000001.1"/>
</dbReference>
<feature type="signal peptide" evidence="1">
    <location>
        <begin position="1"/>
        <end position="21"/>
    </location>
</feature>
<evidence type="ECO:0000256" key="1">
    <source>
        <dbReference type="SAM" id="SignalP"/>
    </source>
</evidence>
<protein>
    <submittedName>
        <fullName evidence="2">Uncharacterized protein DUF1176</fullName>
    </submittedName>
</protein>
<feature type="chain" id="PRO_5016382040" evidence="1">
    <location>
        <begin position="22"/>
        <end position="355"/>
    </location>
</feature>